<dbReference type="Pfam" id="PF09954">
    <property type="entry name" value="DUF2188"/>
    <property type="match status" value="1"/>
</dbReference>
<feature type="compositionally biased region" description="Basic and acidic residues" evidence="1">
    <location>
        <begin position="1"/>
        <end position="24"/>
    </location>
</feature>
<dbReference type="EMBL" id="CP060789">
    <property type="protein sequence ID" value="QNP57223.1"/>
    <property type="molecule type" value="Genomic_DNA"/>
</dbReference>
<dbReference type="KEGG" id="tdf:H9L22_08215"/>
<evidence type="ECO:0000313" key="2">
    <source>
        <dbReference type="EMBL" id="QNP57223.1"/>
    </source>
</evidence>
<dbReference type="RefSeq" id="WP_187722314.1">
    <property type="nucleotide sequence ID" value="NZ_BAABBL010000025.1"/>
</dbReference>
<protein>
    <submittedName>
        <fullName evidence="2">DUF2188 domain-containing protein</fullName>
    </submittedName>
</protein>
<organism evidence="2 3">
    <name type="scientific">Tessaracoccus defluvii</name>
    <dbReference type="NCBI Taxonomy" id="1285901"/>
    <lineage>
        <taxon>Bacteria</taxon>
        <taxon>Bacillati</taxon>
        <taxon>Actinomycetota</taxon>
        <taxon>Actinomycetes</taxon>
        <taxon>Propionibacteriales</taxon>
        <taxon>Propionibacteriaceae</taxon>
        <taxon>Tessaracoccus</taxon>
    </lineage>
</organism>
<evidence type="ECO:0000256" key="1">
    <source>
        <dbReference type="SAM" id="MobiDB-lite"/>
    </source>
</evidence>
<proteinExistence type="predicted"/>
<name>A0A7H0H9K7_9ACTN</name>
<evidence type="ECO:0000313" key="3">
    <source>
        <dbReference type="Proteomes" id="UP000516117"/>
    </source>
</evidence>
<feature type="compositionally biased region" description="Basic residues" evidence="1">
    <location>
        <begin position="108"/>
        <end position="118"/>
    </location>
</feature>
<dbReference type="Proteomes" id="UP000516117">
    <property type="component" value="Chromosome"/>
</dbReference>
<accession>A0A7H0H9K7</accession>
<keyword evidence="3" id="KW-1185">Reference proteome</keyword>
<feature type="region of interest" description="Disordered" evidence="1">
    <location>
        <begin position="1"/>
        <end position="34"/>
    </location>
</feature>
<dbReference type="AlphaFoldDB" id="A0A7H0H9K7"/>
<dbReference type="InterPro" id="IPR018691">
    <property type="entry name" value="DUF2188"/>
</dbReference>
<feature type="region of interest" description="Disordered" evidence="1">
    <location>
        <begin position="89"/>
        <end position="118"/>
    </location>
</feature>
<gene>
    <name evidence="2" type="ORF">H9L22_08215</name>
</gene>
<sequence>MTEPNKRVVQRRSDGDWEVRKPGADRASAVTSTQVEGIQRARTILGNDGGGELQVRSLKGTIRAQDTIAPGNARGHPRGDRGALVGSRVPWIGEEERGSTWSTAPRMSGRRRTSRART</sequence>
<reference evidence="2 3" key="1">
    <citation type="submission" date="2020-08" db="EMBL/GenBank/DDBJ databases">
        <title>Genome sequence of Tessaracoccus defluvii JCM 17540T.</title>
        <authorList>
            <person name="Hyun D.-W."/>
            <person name="Bae J.-W."/>
        </authorList>
    </citation>
    <scope>NUCLEOTIDE SEQUENCE [LARGE SCALE GENOMIC DNA]</scope>
    <source>
        <strain evidence="2 3">JCM 17540</strain>
    </source>
</reference>